<evidence type="ECO:0000313" key="2">
    <source>
        <dbReference type="EMBL" id="GBF08282.1"/>
    </source>
</evidence>
<dbReference type="Proteomes" id="UP000291213">
    <property type="component" value="Unassembled WGS sequence"/>
</dbReference>
<keyword evidence="1" id="KW-0472">Membrane</keyword>
<proteinExistence type="predicted"/>
<dbReference type="RefSeq" id="WP_131159370.1">
    <property type="nucleotide sequence ID" value="NZ_BDMD01000001.1"/>
</dbReference>
<keyword evidence="1" id="KW-1133">Transmembrane helix</keyword>
<evidence type="ECO:0000313" key="3">
    <source>
        <dbReference type="Proteomes" id="UP000291213"/>
    </source>
</evidence>
<evidence type="ECO:0000256" key="1">
    <source>
        <dbReference type="SAM" id="Phobius"/>
    </source>
</evidence>
<reference evidence="2 3" key="1">
    <citation type="submission" date="2017-02" db="EMBL/GenBank/DDBJ databases">
        <title>isolation and characterization of a novel temperate virus Aeropyrum globular virus 1 infecting hyperthermophilic archaeon Aeropyrum.</title>
        <authorList>
            <person name="Yumiya M."/>
            <person name="Yoshida T."/>
            <person name="Sako Y."/>
        </authorList>
    </citation>
    <scope>NUCLEOTIDE SEQUENCE [LARGE SCALE GENOMIC DNA]</scope>
    <source>
        <strain evidence="2 3">YK1-12-2013</strain>
    </source>
</reference>
<dbReference type="AlphaFoldDB" id="A0A401H7H0"/>
<organism evidence="2 3">
    <name type="scientific">Aeropyrum pernix</name>
    <dbReference type="NCBI Taxonomy" id="56636"/>
    <lineage>
        <taxon>Archaea</taxon>
        <taxon>Thermoproteota</taxon>
        <taxon>Thermoprotei</taxon>
        <taxon>Desulfurococcales</taxon>
        <taxon>Desulfurococcaceae</taxon>
        <taxon>Aeropyrum</taxon>
    </lineage>
</organism>
<dbReference type="EMBL" id="BDMD01000001">
    <property type="protein sequence ID" value="GBF08282.1"/>
    <property type="molecule type" value="Genomic_DNA"/>
</dbReference>
<protein>
    <submittedName>
        <fullName evidence="2">Uncharacterized protein</fullName>
    </submittedName>
</protein>
<gene>
    <name evidence="2" type="ORF">apy_00070</name>
</gene>
<sequence length="67" mass="6495">MMGALMLLGMALGGLAGLGAGYLLFPSRPDLALLAGLGAGSALGWAMGVLLLELRGSTGVQAGYAGC</sequence>
<feature type="transmembrane region" description="Helical" evidence="1">
    <location>
        <begin position="31"/>
        <end position="52"/>
    </location>
</feature>
<comment type="caution">
    <text evidence="2">The sequence shown here is derived from an EMBL/GenBank/DDBJ whole genome shotgun (WGS) entry which is preliminary data.</text>
</comment>
<name>A0A401H7H0_AERPX</name>
<accession>A0A401H7H0</accession>
<keyword evidence="1" id="KW-0812">Transmembrane</keyword>